<comment type="similarity">
    <text evidence="2 7">Belongs to the peroxisomal membrane protein PXMP2/4 family.</text>
</comment>
<evidence type="ECO:0000256" key="3">
    <source>
        <dbReference type="ARBA" id="ARBA00022692"/>
    </source>
</evidence>
<evidence type="ECO:0000256" key="2">
    <source>
        <dbReference type="ARBA" id="ARBA00006824"/>
    </source>
</evidence>
<dbReference type="CTD" id="4358"/>
<evidence type="ECO:0000256" key="1">
    <source>
        <dbReference type="ARBA" id="ARBA00004141"/>
    </source>
</evidence>
<comment type="subcellular location">
    <subcellularLocation>
        <location evidence="1">Membrane</location>
        <topology evidence="1">Multi-pass membrane protein</topology>
    </subcellularLocation>
</comment>
<dbReference type="AlphaFoldDB" id="A0AAJ6YE85"/>
<keyword evidence="4 7" id="KW-1133">Transmembrane helix</keyword>
<dbReference type="PANTHER" id="PTHR11266">
    <property type="entry name" value="PEROXISOMAL MEMBRANE PROTEIN 2, PXMP2 MPV17"/>
    <property type="match status" value="1"/>
</dbReference>
<feature type="transmembrane region" description="Helical" evidence="7">
    <location>
        <begin position="152"/>
        <end position="172"/>
    </location>
</feature>
<dbReference type="GeneID" id="105361047"/>
<evidence type="ECO:0000256" key="6">
    <source>
        <dbReference type="ARBA" id="ARBA00049743"/>
    </source>
</evidence>
<dbReference type="Proteomes" id="UP000695007">
    <property type="component" value="Unplaced"/>
</dbReference>
<dbReference type="GO" id="GO:0016020">
    <property type="term" value="C:membrane"/>
    <property type="evidence" value="ECO:0007669"/>
    <property type="project" value="UniProtKB-SubCell"/>
</dbReference>
<keyword evidence="8" id="KW-1185">Reference proteome</keyword>
<dbReference type="GO" id="GO:0005739">
    <property type="term" value="C:mitochondrion"/>
    <property type="evidence" value="ECO:0007669"/>
    <property type="project" value="TreeGrafter"/>
</dbReference>
<feature type="transmembrane region" description="Helical" evidence="7">
    <location>
        <begin position="55"/>
        <end position="74"/>
    </location>
</feature>
<evidence type="ECO:0000256" key="5">
    <source>
        <dbReference type="ARBA" id="ARBA00023136"/>
    </source>
</evidence>
<dbReference type="GO" id="GO:1901858">
    <property type="term" value="P:regulation of mitochondrial DNA metabolic process"/>
    <property type="evidence" value="ECO:0007669"/>
    <property type="project" value="TreeGrafter"/>
</dbReference>
<dbReference type="GO" id="GO:0015267">
    <property type="term" value="F:channel activity"/>
    <property type="evidence" value="ECO:0007669"/>
    <property type="project" value="TreeGrafter"/>
</dbReference>
<organism evidence="8 9">
    <name type="scientific">Ceratosolen solmsi marchali</name>
    <dbReference type="NCBI Taxonomy" id="326594"/>
    <lineage>
        <taxon>Eukaryota</taxon>
        <taxon>Metazoa</taxon>
        <taxon>Ecdysozoa</taxon>
        <taxon>Arthropoda</taxon>
        <taxon>Hexapoda</taxon>
        <taxon>Insecta</taxon>
        <taxon>Pterygota</taxon>
        <taxon>Neoptera</taxon>
        <taxon>Endopterygota</taxon>
        <taxon>Hymenoptera</taxon>
        <taxon>Apocrita</taxon>
        <taxon>Proctotrupomorpha</taxon>
        <taxon>Chalcidoidea</taxon>
        <taxon>Agaonidae</taxon>
        <taxon>Agaoninae</taxon>
        <taxon>Ceratosolen</taxon>
    </lineage>
</organism>
<dbReference type="KEGG" id="csol:105361047"/>
<proteinExistence type="inferred from homology"/>
<evidence type="ECO:0000256" key="7">
    <source>
        <dbReference type="RuleBase" id="RU363053"/>
    </source>
</evidence>
<name>A0AAJ6YE85_9HYME</name>
<dbReference type="RefSeq" id="XP_011496434.1">
    <property type="nucleotide sequence ID" value="XM_011498132.1"/>
</dbReference>
<accession>A0AAJ6YE85</accession>
<keyword evidence="5 7" id="KW-0472">Membrane</keyword>
<protein>
    <recommendedName>
        <fullName evidence="6">Mitochondrial inner membrane protein Mpv17</fullName>
    </recommendedName>
</protein>
<evidence type="ECO:0000313" key="8">
    <source>
        <dbReference type="Proteomes" id="UP000695007"/>
    </source>
</evidence>
<feature type="transmembrane region" description="Helical" evidence="7">
    <location>
        <begin position="95"/>
        <end position="114"/>
    </location>
</feature>
<reference evidence="9" key="1">
    <citation type="submission" date="2025-08" db="UniProtKB">
        <authorList>
            <consortium name="RefSeq"/>
        </authorList>
    </citation>
    <scope>IDENTIFICATION</scope>
</reference>
<keyword evidence="3 7" id="KW-0812">Transmembrane</keyword>
<dbReference type="Pfam" id="PF04117">
    <property type="entry name" value="Mpv17_PMP22"/>
    <property type="match status" value="1"/>
</dbReference>
<evidence type="ECO:0000256" key="4">
    <source>
        <dbReference type="ARBA" id="ARBA00022989"/>
    </source>
</evidence>
<sequence length="187" mass="21437">MSRFFRIYTKLLAKYPLGMQALQAGALLGLGDQIAQNYIEKRSAKNLDLIRTAQFAGIGFFIAGPATRTWYGILDKYFGSKGVIVVLKKVACDQLLFAPVFIAILLSTIALMQGHNLKSTKLKLKNEYTDILINNYKLWPIVQLLNFYFVPLHYQVLVVQAIAILWNTYISYRTNRDNYKIYSINRN</sequence>
<dbReference type="PANTHER" id="PTHR11266:SF17">
    <property type="entry name" value="PROTEIN MPV17"/>
    <property type="match status" value="1"/>
</dbReference>
<dbReference type="InterPro" id="IPR007248">
    <property type="entry name" value="Mpv17_PMP22"/>
</dbReference>
<gene>
    <name evidence="9" type="primary">LOC105361047</name>
</gene>
<evidence type="ECO:0000313" key="9">
    <source>
        <dbReference type="RefSeq" id="XP_011496434.1"/>
    </source>
</evidence>